<dbReference type="AlphaFoldDB" id="A0A137P0K4"/>
<dbReference type="Proteomes" id="UP000070444">
    <property type="component" value="Unassembled WGS sequence"/>
</dbReference>
<evidence type="ECO:0000313" key="1">
    <source>
        <dbReference type="EMBL" id="KXN68576.1"/>
    </source>
</evidence>
<gene>
    <name evidence="1" type="ORF">CONCODRAFT_72160</name>
</gene>
<keyword evidence="2" id="KW-1185">Reference proteome</keyword>
<evidence type="ECO:0000313" key="2">
    <source>
        <dbReference type="Proteomes" id="UP000070444"/>
    </source>
</evidence>
<reference evidence="1 2" key="1">
    <citation type="journal article" date="2015" name="Genome Biol. Evol.">
        <title>Phylogenomic analyses indicate that early fungi evolved digesting cell walls of algal ancestors of land plants.</title>
        <authorList>
            <person name="Chang Y."/>
            <person name="Wang S."/>
            <person name="Sekimoto S."/>
            <person name="Aerts A.L."/>
            <person name="Choi C."/>
            <person name="Clum A."/>
            <person name="LaButti K.M."/>
            <person name="Lindquist E.A."/>
            <person name="Yee Ngan C."/>
            <person name="Ohm R.A."/>
            <person name="Salamov A.A."/>
            <person name="Grigoriev I.V."/>
            <person name="Spatafora J.W."/>
            <person name="Berbee M.L."/>
        </authorList>
    </citation>
    <scope>NUCLEOTIDE SEQUENCE [LARGE SCALE GENOMIC DNA]</scope>
    <source>
        <strain evidence="1 2">NRRL 28638</strain>
    </source>
</reference>
<sequence>MRQADKIVGKQAGEIAAKQIAIKLGINQGLELARDDTIVELNRAPNYSKPLRIELPELDFDLIYWMVLAKGDKVFVHTGYPKETEYLYNLLISWNIGWIKPLAVKYLWEPMGFRWLLPTDKPDKIAYYRPATMVNEKHKETGKIVEFLDHFVFDSEAVVASGGGERDTLFIARQKCHFLSMLNDKGRKKLL</sequence>
<name>A0A137P0K4_CONC2</name>
<protein>
    <submittedName>
        <fullName evidence="1">Uncharacterized protein</fullName>
    </submittedName>
</protein>
<proteinExistence type="predicted"/>
<accession>A0A137P0K4</accession>
<dbReference type="EMBL" id="KQ964570">
    <property type="protein sequence ID" value="KXN68576.1"/>
    <property type="molecule type" value="Genomic_DNA"/>
</dbReference>
<organism evidence="1 2">
    <name type="scientific">Conidiobolus coronatus (strain ATCC 28846 / CBS 209.66 / NRRL 28638)</name>
    <name type="common">Delacroixia coronata</name>
    <dbReference type="NCBI Taxonomy" id="796925"/>
    <lineage>
        <taxon>Eukaryota</taxon>
        <taxon>Fungi</taxon>
        <taxon>Fungi incertae sedis</taxon>
        <taxon>Zoopagomycota</taxon>
        <taxon>Entomophthoromycotina</taxon>
        <taxon>Entomophthoromycetes</taxon>
        <taxon>Entomophthorales</taxon>
        <taxon>Ancylistaceae</taxon>
        <taxon>Conidiobolus</taxon>
    </lineage>
</organism>